<keyword evidence="2 4" id="KW-0238">DNA-binding</keyword>
<sequence length="218" mass="24473">MNAGKPATGARPRRIRGLDAEQRREQRRRQLLDSALELFAEQGYHGTSIEQICQHAYVGTKGFYETFDGREDCYIALLREITEQLQAYMLERLETVRADGEQAERMLVEAFAHALIDDPRRALVTFGGAGAISAAVERQRRRNRRWAAAFVESLWDRHGVASPGPDVRRIAIGLVGGLFDLISDWLLDADPRDHEHVEALIRDLSAFYAVVRAGVASA</sequence>
<evidence type="ECO:0000256" key="4">
    <source>
        <dbReference type="PROSITE-ProRule" id="PRU00335"/>
    </source>
</evidence>
<dbReference type="PANTHER" id="PTHR47506:SF1">
    <property type="entry name" value="HTH-TYPE TRANSCRIPTIONAL REGULATOR YJDC"/>
    <property type="match status" value="1"/>
</dbReference>
<name>A0A6L3VWC6_9ACTN</name>
<evidence type="ECO:0000259" key="6">
    <source>
        <dbReference type="PROSITE" id="PS50977"/>
    </source>
</evidence>
<evidence type="ECO:0000313" key="7">
    <source>
        <dbReference type="EMBL" id="KAB2379276.1"/>
    </source>
</evidence>
<dbReference type="Gene3D" id="1.10.357.10">
    <property type="entry name" value="Tetracycline Repressor, domain 2"/>
    <property type="match status" value="1"/>
</dbReference>
<dbReference type="PANTHER" id="PTHR47506">
    <property type="entry name" value="TRANSCRIPTIONAL REGULATORY PROTEIN"/>
    <property type="match status" value="1"/>
</dbReference>
<dbReference type="PROSITE" id="PS50977">
    <property type="entry name" value="HTH_TETR_2"/>
    <property type="match status" value="1"/>
</dbReference>
<dbReference type="OrthoDB" id="4331447at2"/>
<protein>
    <submittedName>
        <fullName evidence="7">TetR/AcrR family transcriptional regulator</fullName>
    </submittedName>
</protein>
<proteinExistence type="predicted"/>
<keyword evidence="8" id="KW-1185">Reference proteome</keyword>
<gene>
    <name evidence="7" type="ORF">F9B16_20905</name>
</gene>
<dbReference type="EMBL" id="WBMR01000059">
    <property type="protein sequence ID" value="KAB2379276.1"/>
    <property type="molecule type" value="Genomic_DNA"/>
</dbReference>
<accession>A0A6L3VWC6</accession>
<keyword evidence="1" id="KW-0805">Transcription regulation</keyword>
<dbReference type="GO" id="GO:0003677">
    <property type="term" value="F:DNA binding"/>
    <property type="evidence" value="ECO:0007669"/>
    <property type="project" value="UniProtKB-UniRule"/>
</dbReference>
<keyword evidence="3" id="KW-0804">Transcription</keyword>
<feature type="region of interest" description="Disordered" evidence="5">
    <location>
        <begin position="1"/>
        <end position="22"/>
    </location>
</feature>
<organism evidence="7 8">
    <name type="scientific">Actinomadura montaniterrae</name>
    <dbReference type="NCBI Taxonomy" id="1803903"/>
    <lineage>
        <taxon>Bacteria</taxon>
        <taxon>Bacillati</taxon>
        <taxon>Actinomycetota</taxon>
        <taxon>Actinomycetes</taxon>
        <taxon>Streptosporangiales</taxon>
        <taxon>Thermomonosporaceae</taxon>
        <taxon>Actinomadura</taxon>
    </lineage>
</organism>
<dbReference type="SUPFAM" id="SSF46689">
    <property type="entry name" value="Homeodomain-like"/>
    <property type="match status" value="1"/>
</dbReference>
<evidence type="ECO:0000313" key="8">
    <source>
        <dbReference type="Proteomes" id="UP000483004"/>
    </source>
</evidence>
<dbReference type="Pfam" id="PF00440">
    <property type="entry name" value="TetR_N"/>
    <property type="match status" value="1"/>
</dbReference>
<dbReference type="RefSeq" id="WP_151541797.1">
    <property type="nucleotide sequence ID" value="NZ_WBMR01000059.1"/>
</dbReference>
<feature type="domain" description="HTH tetR-type" evidence="6">
    <location>
        <begin position="25"/>
        <end position="85"/>
    </location>
</feature>
<feature type="DNA-binding region" description="H-T-H motif" evidence="4">
    <location>
        <begin position="48"/>
        <end position="67"/>
    </location>
</feature>
<evidence type="ECO:0000256" key="2">
    <source>
        <dbReference type="ARBA" id="ARBA00023125"/>
    </source>
</evidence>
<evidence type="ECO:0000256" key="5">
    <source>
        <dbReference type="SAM" id="MobiDB-lite"/>
    </source>
</evidence>
<dbReference type="InterPro" id="IPR009057">
    <property type="entry name" value="Homeodomain-like_sf"/>
</dbReference>
<dbReference type="Proteomes" id="UP000483004">
    <property type="component" value="Unassembled WGS sequence"/>
</dbReference>
<comment type="caution">
    <text evidence="7">The sequence shown here is derived from an EMBL/GenBank/DDBJ whole genome shotgun (WGS) entry which is preliminary data.</text>
</comment>
<dbReference type="InterPro" id="IPR001647">
    <property type="entry name" value="HTH_TetR"/>
</dbReference>
<evidence type="ECO:0000256" key="1">
    <source>
        <dbReference type="ARBA" id="ARBA00023015"/>
    </source>
</evidence>
<reference evidence="7 8" key="1">
    <citation type="submission" date="2019-09" db="EMBL/GenBank/DDBJ databases">
        <title>Actinomadura physcomitrii sp. nov., a novel actinomycete isolated from moss [Physcomitrium sphaericum (Ludw) Fuernr].</title>
        <authorList>
            <person name="Liu C."/>
            <person name="Zhuang X."/>
        </authorList>
    </citation>
    <scope>NUCLEOTIDE SEQUENCE [LARGE SCALE GENOMIC DNA]</scope>
    <source>
        <strain evidence="7 8">CYP1-1B</strain>
    </source>
</reference>
<dbReference type="AlphaFoldDB" id="A0A6L3VWC6"/>
<evidence type="ECO:0000256" key="3">
    <source>
        <dbReference type="ARBA" id="ARBA00023163"/>
    </source>
</evidence>